<keyword evidence="1" id="KW-0378">Hydrolase</keyword>
<dbReference type="PANTHER" id="PTHR30404">
    <property type="entry name" value="N-ACETYLMURAMOYL-L-ALANINE AMIDASE"/>
    <property type="match status" value="1"/>
</dbReference>
<proteinExistence type="predicted"/>
<gene>
    <name evidence="5" type="ORF">RWE15_07580</name>
</gene>
<organism evidence="5 6">
    <name type="scientific">Tigheibacillus halophilus</name>
    <dbReference type="NCBI Taxonomy" id="361280"/>
    <lineage>
        <taxon>Bacteria</taxon>
        <taxon>Bacillati</taxon>
        <taxon>Bacillota</taxon>
        <taxon>Bacilli</taxon>
        <taxon>Bacillales</taxon>
        <taxon>Bacillaceae</taxon>
        <taxon>Tigheibacillus</taxon>
    </lineage>
</organism>
<keyword evidence="2" id="KW-0961">Cell wall biogenesis/degradation</keyword>
<evidence type="ECO:0000256" key="1">
    <source>
        <dbReference type="ARBA" id="ARBA00022801"/>
    </source>
</evidence>
<reference evidence="5 6" key="1">
    <citation type="submission" date="2023-10" db="EMBL/GenBank/DDBJ databases">
        <title>Virgibacillus halophilus 5B73C genome.</title>
        <authorList>
            <person name="Miliotis G."/>
            <person name="Sengupta P."/>
            <person name="Hameed A."/>
            <person name="Chuvochina M."/>
            <person name="Mcdonagh F."/>
            <person name="Simpson A.C."/>
            <person name="Singh N.K."/>
            <person name="Rekha P.D."/>
            <person name="Raman K."/>
            <person name="Hugenholtz P."/>
            <person name="Venkateswaran K."/>
        </authorList>
    </citation>
    <scope>NUCLEOTIDE SEQUENCE [LARGE SCALE GENOMIC DNA]</scope>
    <source>
        <strain evidence="5 6">5B73C</strain>
    </source>
</reference>
<dbReference type="InterPro" id="IPR002508">
    <property type="entry name" value="MurNAc-LAA_cat"/>
</dbReference>
<dbReference type="SMART" id="SM00646">
    <property type="entry name" value="Ami_3"/>
    <property type="match status" value="1"/>
</dbReference>
<dbReference type="PROSITE" id="PS51781">
    <property type="entry name" value="SH3B"/>
    <property type="match status" value="2"/>
</dbReference>
<evidence type="ECO:0000313" key="5">
    <source>
        <dbReference type="EMBL" id="MDY0394351.1"/>
    </source>
</evidence>
<evidence type="ECO:0000259" key="4">
    <source>
        <dbReference type="PROSITE" id="PS51781"/>
    </source>
</evidence>
<feature type="region of interest" description="Disordered" evidence="3">
    <location>
        <begin position="184"/>
        <end position="203"/>
    </location>
</feature>
<dbReference type="Proteomes" id="UP001281447">
    <property type="component" value="Unassembled WGS sequence"/>
</dbReference>
<sequence>MKIEFILTKEAIMTNAKRFSMVGFGILLFLFIFLPAANAQSGDAYKVGTSSLVVRSAPASNSEIIGQLSQGQTVIVFKEQHGWAMTYYAGKEAWVASQFLVADSQQSTDSGETVHKPSNDYIAVAADGVNLRTGPGTNHQVIGSALHGDTYKLTGTKGDWHRIVLGDGTTAWIAAWLTSPTNVHQTTRQTKATNTSQSNGTQTKRASLAGYNIVLDAGHGGKDPGALGLDGLREKDLTLSTANRVRDVLQSEGATVVATRSGDEFLSLDKRVQISNSYKTDAFISLHFNAYPTMTVRGVSTHYYSNGGNDMALAQSIQTALMQHVNMPNRGIHQSDYHVLRTNSDLAVLVELGFITNQYDAGNIQTNQYQTDVANAIADGLKTYFN</sequence>
<dbReference type="PANTHER" id="PTHR30404:SF0">
    <property type="entry name" value="N-ACETYLMURAMOYL-L-ALANINE AMIDASE AMIC"/>
    <property type="match status" value="1"/>
</dbReference>
<protein>
    <submittedName>
        <fullName evidence="5">N-acetylmuramoyl-L-alanine amidase</fullName>
    </submittedName>
</protein>
<name>A0ABU5C4W9_9BACI</name>
<dbReference type="InterPro" id="IPR050695">
    <property type="entry name" value="N-acetylmuramoyl_amidase_3"/>
</dbReference>
<dbReference type="Gene3D" id="2.30.30.40">
    <property type="entry name" value="SH3 Domains"/>
    <property type="match status" value="2"/>
</dbReference>
<evidence type="ECO:0000313" key="6">
    <source>
        <dbReference type="Proteomes" id="UP001281447"/>
    </source>
</evidence>
<dbReference type="SUPFAM" id="SSF53187">
    <property type="entry name" value="Zn-dependent exopeptidases"/>
    <property type="match status" value="1"/>
</dbReference>
<feature type="domain" description="SH3b" evidence="4">
    <location>
        <begin position="118"/>
        <end position="182"/>
    </location>
</feature>
<comment type="caution">
    <text evidence="5">The sequence shown here is derived from an EMBL/GenBank/DDBJ whole genome shotgun (WGS) entry which is preliminary data.</text>
</comment>
<keyword evidence="6" id="KW-1185">Reference proteome</keyword>
<feature type="domain" description="SH3b" evidence="4">
    <location>
        <begin position="42"/>
        <end position="104"/>
    </location>
</feature>
<evidence type="ECO:0000256" key="2">
    <source>
        <dbReference type="ARBA" id="ARBA00023316"/>
    </source>
</evidence>
<dbReference type="SMART" id="SM00287">
    <property type="entry name" value="SH3b"/>
    <property type="match status" value="2"/>
</dbReference>
<dbReference type="Gene3D" id="3.40.630.40">
    <property type="entry name" value="Zn-dependent exopeptidases"/>
    <property type="match status" value="1"/>
</dbReference>
<dbReference type="CDD" id="cd02696">
    <property type="entry name" value="MurNAc-LAA"/>
    <property type="match status" value="1"/>
</dbReference>
<dbReference type="PIRSF" id="PIRSF037846">
    <property type="entry name" value="Autolysin_YrvJ_prd"/>
    <property type="match status" value="1"/>
</dbReference>
<dbReference type="InterPro" id="IPR003646">
    <property type="entry name" value="SH3-like_bac-type"/>
</dbReference>
<dbReference type="InterPro" id="IPR017293">
    <property type="entry name" value="N-acetylmuramoyl-L-ala_amidase"/>
</dbReference>
<evidence type="ECO:0000256" key="3">
    <source>
        <dbReference type="SAM" id="MobiDB-lite"/>
    </source>
</evidence>
<accession>A0ABU5C4W9</accession>
<dbReference type="Pfam" id="PF01520">
    <property type="entry name" value="Amidase_3"/>
    <property type="match status" value="1"/>
</dbReference>
<dbReference type="Pfam" id="PF08239">
    <property type="entry name" value="SH3_3"/>
    <property type="match status" value="2"/>
</dbReference>
<dbReference type="EMBL" id="JAWDIP010000003">
    <property type="protein sequence ID" value="MDY0394351.1"/>
    <property type="molecule type" value="Genomic_DNA"/>
</dbReference>